<keyword evidence="3" id="KW-1185">Reference proteome</keyword>
<name>A0A512BY68_9HYPH</name>
<dbReference type="EMBL" id="BJYU01000079">
    <property type="protein sequence ID" value="GEO16902.1"/>
    <property type="molecule type" value="Genomic_DNA"/>
</dbReference>
<organism evidence="2 3">
    <name type="scientific">Microvirga aerophila</name>
    <dbReference type="NCBI Taxonomy" id="670291"/>
    <lineage>
        <taxon>Bacteria</taxon>
        <taxon>Pseudomonadati</taxon>
        <taxon>Pseudomonadota</taxon>
        <taxon>Alphaproteobacteria</taxon>
        <taxon>Hyphomicrobiales</taxon>
        <taxon>Methylobacteriaceae</taxon>
        <taxon>Microvirga</taxon>
    </lineage>
</organism>
<proteinExistence type="predicted"/>
<evidence type="ECO:0000256" key="1">
    <source>
        <dbReference type="SAM" id="Phobius"/>
    </source>
</evidence>
<keyword evidence="1" id="KW-1133">Transmembrane helix</keyword>
<feature type="transmembrane region" description="Helical" evidence="1">
    <location>
        <begin position="58"/>
        <end position="77"/>
    </location>
</feature>
<comment type="caution">
    <text evidence="2">The sequence shown here is derived from an EMBL/GenBank/DDBJ whole genome shotgun (WGS) entry which is preliminary data.</text>
</comment>
<keyword evidence="1" id="KW-0812">Transmembrane</keyword>
<dbReference type="AlphaFoldDB" id="A0A512BY68"/>
<dbReference type="Proteomes" id="UP000321085">
    <property type="component" value="Unassembled WGS sequence"/>
</dbReference>
<reference evidence="2 3" key="1">
    <citation type="submission" date="2019-07" db="EMBL/GenBank/DDBJ databases">
        <title>Whole genome shotgun sequence of Microvirga aerophila NBRC 106136.</title>
        <authorList>
            <person name="Hosoyama A."/>
            <person name="Uohara A."/>
            <person name="Ohji S."/>
            <person name="Ichikawa N."/>
        </authorList>
    </citation>
    <scope>NUCLEOTIDE SEQUENCE [LARGE SCALE GENOMIC DNA]</scope>
    <source>
        <strain evidence="2 3">NBRC 106136</strain>
    </source>
</reference>
<sequence length="214" mass="22651">MIAFAALLAVALLIAALQIRGAVTAQCIAAPVAAILIIKLRSLIAPSDRSLRGLPYRLGGIIFIPVVWLLLVVFLTAEGEAKVHKAEQAAACRGTLAKALGTRPPGVVAASSNLGSFLLATTPHAVLSAPYHRNTEGILAVTDLWAANLQDAQKIIERKGIRYIAVCAADSERGLFTALNAHGFLARITNSPPEWLSSILHIGGTHLFEVRNGR</sequence>
<gene>
    <name evidence="2" type="ORF">MAE02_45980</name>
</gene>
<protein>
    <submittedName>
        <fullName evidence="2">Uncharacterized protein</fullName>
    </submittedName>
</protein>
<evidence type="ECO:0000313" key="2">
    <source>
        <dbReference type="EMBL" id="GEO16902.1"/>
    </source>
</evidence>
<keyword evidence="1" id="KW-0472">Membrane</keyword>
<evidence type="ECO:0000313" key="3">
    <source>
        <dbReference type="Proteomes" id="UP000321085"/>
    </source>
</evidence>
<accession>A0A512BY68</accession>